<evidence type="ECO:0000313" key="2">
    <source>
        <dbReference type="Proteomes" id="UP000622552"/>
    </source>
</evidence>
<dbReference type="RefSeq" id="WP_197005064.1">
    <property type="nucleotide sequence ID" value="NZ_BONS01000017.1"/>
</dbReference>
<dbReference type="PROSITE" id="PS51257">
    <property type="entry name" value="PROKAR_LIPOPROTEIN"/>
    <property type="match status" value="1"/>
</dbReference>
<name>A0A8J7GCZ7_9ACTN</name>
<organism evidence="1 2">
    <name type="scientific">Longispora fulva</name>
    <dbReference type="NCBI Taxonomy" id="619741"/>
    <lineage>
        <taxon>Bacteria</taxon>
        <taxon>Bacillati</taxon>
        <taxon>Actinomycetota</taxon>
        <taxon>Actinomycetes</taxon>
        <taxon>Micromonosporales</taxon>
        <taxon>Micromonosporaceae</taxon>
        <taxon>Longispora</taxon>
    </lineage>
</organism>
<sequence>MRERLTNGWTMGFVACGLAVVVIAAIFAGTTLRPDPPRGLAAVNTTITAYRTNSPEWQSFATRYQTMGGLAMTTPESDVIVVAVWWGKGAGRTLKPATDSCARPYTLPVPPGWQPRGFATTGDARQTAIARDRIDLTLDGYPDHTAYLVFGVAPGTLPPSPAAQSSVRC</sequence>
<comment type="caution">
    <text evidence="1">The sequence shown here is derived from an EMBL/GenBank/DDBJ whole genome shotgun (WGS) entry which is preliminary data.</text>
</comment>
<evidence type="ECO:0000313" key="1">
    <source>
        <dbReference type="EMBL" id="MBG6138288.1"/>
    </source>
</evidence>
<dbReference type="Proteomes" id="UP000622552">
    <property type="component" value="Unassembled WGS sequence"/>
</dbReference>
<accession>A0A8J7GCZ7</accession>
<gene>
    <name evidence="1" type="ORF">IW245_004482</name>
</gene>
<dbReference type="AlphaFoldDB" id="A0A8J7GCZ7"/>
<proteinExistence type="predicted"/>
<reference evidence="1" key="1">
    <citation type="submission" date="2020-11" db="EMBL/GenBank/DDBJ databases">
        <title>Sequencing the genomes of 1000 actinobacteria strains.</title>
        <authorList>
            <person name="Klenk H.-P."/>
        </authorList>
    </citation>
    <scope>NUCLEOTIDE SEQUENCE</scope>
    <source>
        <strain evidence="1">DSM 45356</strain>
    </source>
</reference>
<dbReference type="EMBL" id="JADOUF010000001">
    <property type="protein sequence ID" value="MBG6138288.1"/>
    <property type="molecule type" value="Genomic_DNA"/>
</dbReference>
<protein>
    <submittedName>
        <fullName evidence="1">Uncharacterized protein</fullName>
    </submittedName>
</protein>
<keyword evidence="2" id="KW-1185">Reference proteome</keyword>